<evidence type="ECO:0000256" key="1">
    <source>
        <dbReference type="SAM" id="MobiDB-lite"/>
    </source>
</evidence>
<dbReference type="EMBL" id="BAAAZO010000001">
    <property type="protein sequence ID" value="GAA3591634.1"/>
    <property type="molecule type" value="Genomic_DNA"/>
</dbReference>
<organism evidence="4 5">
    <name type="scientific">Kineosporia mesophila</name>
    <dbReference type="NCBI Taxonomy" id="566012"/>
    <lineage>
        <taxon>Bacteria</taxon>
        <taxon>Bacillati</taxon>
        <taxon>Actinomycetota</taxon>
        <taxon>Actinomycetes</taxon>
        <taxon>Kineosporiales</taxon>
        <taxon>Kineosporiaceae</taxon>
        <taxon>Kineosporia</taxon>
    </lineage>
</organism>
<accession>A0ABP6YUJ7</accession>
<feature type="compositionally biased region" description="Low complexity" evidence="1">
    <location>
        <begin position="1"/>
        <end position="10"/>
    </location>
</feature>
<evidence type="ECO:0000256" key="2">
    <source>
        <dbReference type="SAM" id="Phobius"/>
    </source>
</evidence>
<dbReference type="Proteomes" id="UP001501074">
    <property type="component" value="Unassembled WGS sequence"/>
</dbReference>
<dbReference type="InterPro" id="IPR025646">
    <property type="entry name" value="DUF4350"/>
</dbReference>
<feature type="domain" description="DUF4350" evidence="3">
    <location>
        <begin position="61"/>
        <end position="246"/>
    </location>
</feature>
<feature type="transmembrane region" description="Helical" evidence="2">
    <location>
        <begin position="280"/>
        <end position="298"/>
    </location>
</feature>
<name>A0ABP6YUJ7_9ACTN</name>
<keyword evidence="2" id="KW-1133">Transmembrane helix</keyword>
<keyword evidence="2" id="KW-0472">Membrane</keyword>
<evidence type="ECO:0000313" key="4">
    <source>
        <dbReference type="EMBL" id="GAA3591634.1"/>
    </source>
</evidence>
<gene>
    <name evidence="4" type="ORF">GCM10022223_02750</name>
</gene>
<sequence>MSTAAEAPTTAPTPPSLRQDSKEAWRRWRWPLCVLAVIVLAGAVIALSVPAGDDGRRLSPGNAAPEGGRALAQVLARQGVDVVRADRTEEATGATTSGSTLVVTDTMLLAPEQLDRLARDDASRLVLIEPDEVTLNVLAPQVRAAGYSNHTDREYADCSVGAAVTAGDIRGGGHLYARSGGATEGGVAVCYPQSDSDGTSGVDSSTERGSYVVTAANGRQVVVIGQSDLLTNEHLAENGNAALALNTFGAQSSLVWYLPDPLEVVGADQRPVLTDLLPSWVFWSLVQLALVALLAMAWRARRFGRLVGEPLPVVVRAAETQEGRARLYRQAGARGRAAATLRTTSLRRLATRVAAPGGTTPQQLVVLVAAATGRNPFEVEQTLLGPAPASDGALVELADRLDALERAAGMHSTPTRPQ</sequence>
<keyword evidence="2" id="KW-0812">Transmembrane</keyword>
<dbReference type="Pfam" id="PF14258">
    <property type="entry name" value="DUF4350"/>
    <property type="match status" value="1"/>
</dbReference>
<evidence type="ECO:0000259" key="3">
    <source>
        <dbReference type="Pfam" id="PF14258"/>
    </source>
</evidence>
<reference evidence="5" key="1">
    <citation type="journal article" date="2019" name="Int. J. Syst. Evol. Microbiol.">
        <title>The Global Catalogue of Microorganisms (GCM) 10K type strain sequencing project: providing services to taxonomists for standard genome sequencing and annotation.</title>
        <authorList>
            <consortium name="The Broad Institute Genomics Platform"/>
            <consortium name="The Broad Institute Genome Sequencing Center for Infectious Disease"/>
            <person name="Wu L."/>
            <person name="Ma J."/>
        </authorList>
    </citation>
    <scope>NUCLEOTIDE SEQUENCE [LARGE SCALE GENOMIC DNA]</scope>
    <source>
        <strain evidence="5">JCM 16902</strain>
    </source>
</reference>
<evidence type="ECO:0000313" key="5">
    <source>
        <dbReference type="Proteomes" id="UP001501074"/>
    </source>
</evidence>
<proteinExistence type="predicted"/>
<keyword evidence="5" id="KW-1185">Reference proteome</keyword>
<feature type="transmembrane region" description="Helical" evidence="2">
    <location>
        <begin position="28"/>
        <end position="49"/>
    </location>
</feature>
<comment type="caution">
    <text evidence="4">The sequence shown here is derived from an EMBL/GenBank/DDBJ whole genome shotgun (WGS) entry which is preliminary data.</text>
</comment>
<dbReference type="RefSeq" id="WP_231484912.1">
    <property type="nucleotide sequence ID" value="NZ_BAAAZO010000001.1"/>
</dbReference>
<feature type="region of interest" description="Disordered" evidence="1">
    <location>
        <begin position="1"/>
        <end position="20"/>
    </location>
</feature>
<protein>
    <submittedName>
        <fullName evidence="4">DUF4350 domain-containing protein</fullName>
    </submittedName>
</protein>